<proteinExistence type="predicted"/>
<dbReference type="EMBL" id="KI392651">
    <property type="protein sequence ID" value="ERN11977.1"/>
    <property type="molecule type" value="Genomic_DNA"/>
</dbReference>
<evidence type="ECO:0000313" key="2">
    <source>
        <dbReference type="Proteomes" id="UP000017836"/>
    </source>
</evidence>
<accession>W1PPL6</accession>
<dbReference type="Proteomes" id="UP000017836">
    <property type="component" value="Unassembled WGS sequence"/>
</dbReference>
<name>W1PPL6_AMBTC</name>
<sequence length="90" mass="9434">MATLDQDRVGGEVGDVAVVDGGAKGVYECNASTPEVGIEKQVLESDVLVEEGGAGGGTIGLCSITVASVKLRDRFRPQLNEVTIRWKIVC</sequence>
<evidence type="ECO:0000313" key="1">
    <source>
        <dbReference type="EMBL" id="ERN11977.1"/>
    </source>
</evidence>
<dbReference type="Gramene" id="ERN11977">
    <property type="protein sequence ID" value="ERN11977"/>
    <property type="gene ID" value="AMTR_s00319p00013580"/>
</dbReference>
<gene>
    <name evidence="1" type="ORF">AMTR_s00319p00013580</name>
</gene>
<dbReference type="HOGENOM" id="CLU_2443813_0_0_1"/>
<protein>
    <submittedName>
        <fullName evidence="1">Uncharacterized protein</fullName>
    </submittedName>
</protein>
<organism evidence="1 2">
    <name type="scientific">Amborella trichopoda</name>
    <dbReference type="NCBI Taxonomy" id="13333"/>
    <lineage>
        <taxon>Eukaryota</taxon>
        <taxon>Viridiplantae</taxon>
        <taxon>Streptophyta</taxon>
        <taxon>Embryophyta</taxon>
        <taxon>Tracheophyta</taxon>
        <taxon>Spermatophyta</taxon>
        <taxon>Magnoliopsida</taxon>
        <taxon>Amborellales</taxon>
        <taxon>Amborellaceae</taxon>
        <taxon>Amborella</taxon>
    </lineage>
</organism>
<keyword evidence="2" id="KW-1185">Reference proteome</keyword>
<reference evidence="2" key="1">
    <citation type="journal article" date="2013" name="Science">
        <title>The Amborella genome and the evolution of flowering plants.</title>
        <authorList>
            <consortium name="Amborella Genome Project"/>
        </authorList>
    </citation>
    <scope>NUCLEOTIDE SEQUENCE [LARGE SCALE GENOMIC DNA]</scope>
</reference>
<dbReference type="AlphaFoldDB" id="W1PPL6"/>